<evidence type="ECO:0000313" key="3">
    <source>
        <dbReference type="Proteomes" id="UP000325081"/>
    </source>
</evidence>
<dbReference type="Gene3D" id="3.40.525.10">
    <property type="entry name" value="CRAL-TRIO lipid binding domain"/>
    <property type="match status" value="1"/>
</dbReference>
<dbReference type="SUPFAM" id="SSF52087">
    <property type="entry name" value="CRAL/TRIO domain"/>
    <property type="match status" value="1"/>
</dbReference>
<dbReference type="PANTHER" id="PTHR47556">
    <property type="entry name" value="SEC14P-LIKE PHOSPHATIDYLINOSITOL TRANSFER FAMILY PROTEIN"/>
    <property type="match status" value="1"/>
</dbReference>
<dbReference type="OrthoDB" id="75724at2759"/>
<sequence length="263" mass="30603">MSQCLRLRPPWAHRFEELSRVQCARPRKACQLTVRSCSTVPQNTRKLVAEVKEKLEKEHKNLPIGKYGRDDEDMILWFLKDRRFSVDEAVSKLTKVIRWRKEFGVSGLSEESVYRSAKTGKAYLHECLDVKDRPVIIVDASKHFPGEQEPSEDEKLCVFLIEKALAKLPHGNQEILIVIDLRKFQTQNADIKFVTFMFDAFYCYYPRRLGQVLFVDAPFIFKPIWGLVKPLVKSYASLVRFCTAKDVKEEYFTADTVPASFRE</sequence>
<dbReference type="PROSITE" id="PS50191">
    <property type="entry name" value="CRAL_TRIO"/>
    <property type="match status" value="1"/>
</dbReference>
<feature type="domain" description="CRAL-TRIO" evidence="1">
    <location>
        <begin position="110"/>
        <end position="263"/>
    </location>
</feature>
<evidence type="ECO:0000313" key="2">
    <source>
        <dbReference type="EMBL" id="GER27352.1"/>
    </source>
</evidence>
<keyword evidence="3" id="KW-1185">Reference proteome</keyword>
<dbReference type="Proteomes" id="UP000325081">
    <property type="component" value="Unassembled WGS sequence"/>
</dbReference>
<dbReference type="CDD" id="cd00170">
    <property type="entry name" value="SEC14"/>
    <property type="match status" value="1"/>
</dbReference>
<accession>A0A5A7P3M4</accession>
<dbReference type="InterPro" id="IPR001251">
    <property type="entry name" value="CRAL-TRIO_dom"/>
</dbReference>
<dbReference type="InterPro" id="IPR036865">
    <property type="entry name" value="CRAL-TRIO_dom_sf"/>
</dbReference>
<protein>
    <submittedName>
        <fullName evidence="2">Sec14p-like phosphatidylinositol transfer family protein</fullName>
    </submittedName>
</protein>
<evidence type="ECO:0000259" key="1">
    <source>
        <dbReference type="PROSITE" id="PS50191"/>
    </source>
</evidence>
<dbReference type="AlphaFoldDB" id="A0A5A7P3M4"/>
<gene>
    <name evidence="2" type="ORF">STAS_03055</name>
</gene>
<name>A0A5A7P3M4_STRAF</name>
<dbReference type="EMBL" id="BKCP01001780">
    <property type="protein sequence ID" value="GER27352.1"/>
    <property type="molecule type" value="Genomic_DNA"/>
</dbReference>
<dbReference type="SMART" id="SM00516">
    <property type="entry name" value="SEC14"/>
    <property type="match status" value="1"/>
</dbReference>
<proteinExistence type="predicted"/>
<dbReference type="Pfam" id="PF00650">
    <property type="entry name" value="CRAL_TRIO"/>
    <property type="match status" value="1"/>
</dbReference>
<organism evidence="2 3">
    <name type="scientific">Striga asiatica</name>
    <name type="common">Asiatic witchweed</name>
    <name type="synonym">Buchnera asiatica</name>
    <dbReference type="NCBI Taxonomy" id="4170"/>
    <lineage>
        <taxon>Eukaryota</taxon>
        <taxon>Viridiplantae</taxon>
        <taxon>Streptophyta</taxon>
        <taxon>Embryophyta</taxon>
        <taxon>Tracheophyta</taxon>
        <taxon>Spermatophyta</taxon>
        <taxon>Magnoliopsida</taxon>
        <taxon>eudicotyledons</taxon>
        <taxon>Gunneridae</taxon>
        <taxon>Pentapetalae</taxon>
        <taxon>asterids</taxon>
        <taxon>lamiids</taxon>
        <taxon>Lamiales</taxon>
        <taxon>Orobanchaceae</taxon>
        <taxon>Buchnereae</taxon>
        <taxon>Striga</taxon>
    </lineage>
</organism>
<dbReference type="PANTHER" id="PTHR47556:SF1">
    <property type="entry name" value="SEC14P-LIKE PHOSPHATIDYLINOSITOL TRANSFER FAMILY PROTEIN"/>
    <property type="match status" value="1"/>
</dbReference>
<comment type="caution">
    <text evidence="2">The sequence shown here is derived from an EMBL/GenBank/DDBJ whole genome shotgun (WGS) entry which is preliminary data.</text>
</comment>
<dbReference type="SUPFAM" id="SSF46938">
    <property type="entry name" value="CRAL/TRIO N-terminal domain"/>
    <property type="match status" value="1"/>
</dbReference>
<dbReference type="InterPro" id="IPR036273">
    <property type="entry name" value="CRAL/TRIO_N_dom_sf"/>
</dbReference>
<reference evidence="3" key="1">
    <citation type="journal article" date="2019" name="Curr. Biol.">
        <title>Genome Sequence of Striga asiatica Provides Insight into the Evolution of Plant Parasitism.</title>
        <authorList>
            <person name="Yoshida S."/>
            <person name="Kim S."/>
            <person name="Wafula E.K."/>
            <person name="Tanskanen J."/>
            <person name="Kim Y.M."/>
            <person name="Honaas L."/>
            <person name="Yang Z."/>
            <person name="Spallek T."/>
            <person name="Conn C.E."/>
            <person name="Ichihashi Y."/>
            <person name="Cheong K."/>
            <person name="Cui S."/>
            <person name="Der J.P."/>
            <person name="Gundlach H."/>
            <person name="Jiao Y."/>
            <person name="Hori C."/>
            <person name="Ishida J.K."/>
            <person name="Kasahara H."/>
            <person name="Kiba T."/>
            <person name="Kim M.S."/>
            <person name="Koo N."/>
            <person name="Laohavisit A."/>
            <person name="Lee Y.H."/>
            <person name="Lumba S."/>
            <person name="McCourt P."/>
            <person name="Mortimer J.C."/>
            <person name="Mutuku J.M."/>
            <person name="Nomura T."/>
            <person name="Sasaki-Sekimoto Y."/>
            <person name="Seto Y."/>
            <person name="Wang Y."/>
            <person name="Wakatake T."/>
            <person name="Sakakibara H."/>
            <person name="Demura T."/>
            <person name="Yamaguchi S."/>
            <person name="Yoneyama K."/>
            <person name="Manabe R.I."/>
            <person name="Nelson D.C."/>
            <person name="Schulman A.H."/>
            <person name="Timko M.P."/>
            <person name="dePamphilis C.W."/>
            <person name="Choi D."/>
            <person name="Shirasu K."/>
        </authorList>
    </citation>
    <scope>NUCLEOTIDE SEQUENCE [LARGE SCALE GENOMIC DNA]</scope>
    <source>
        <strain evidence="3">cv. UVA1</strain>
    </source>
</reference>